<feature type="region of interest" description="Disordered" evidence="3">
    <location>
        <begin position="36"/>
        <end position="124"/>
    </location>
</feature>
<dbReference type="Pfam" id="PF02113">
    <property type="entry name" value="Peptidase_S13"/>
    <property type="match status" value="1"/>
</dbReference>
<comment type="similarity">
    <text evidence="1">Belongs to the peptidase S13 family.</text>
</comment>
<organism evidence="4 5">
    <name type="scientific">Saltatorellus ferox</name>
    <dbReference type="NCBI Taxonomy" id="2528018"/>
    <lineage>
        <taxon>Bacteria</taxon>
        <taxon>Pseudomonadati</taxon>
        <taxon>Planctomycetota</taxon>
        <taxon>Planctomycetia</taxon>
        <taxon>Planctomycetia incertae sedis</taxon>
        <taxon>Saltatorellus</taxon>
    </lineage>
</organism>
<dbReference type="GO" id="GO:0006508">
    <property type="term" value="P:proteolysis"/>
    <property type="evidence" value="ECO:0007669"/>
    <property type="project" value="InterPro"/>
</dbReference>
<dbReference type="PRINTS" id="PR00922">
    <property type="entry name" value="DADACBPTASE3"/>
</dbReference>
<evidence type="ECO:0000256" key="2">
    <source>
        <dbReference type="ARBA" id="ARBA00022801"/>
    </source>
</evidence>
<dbReference type="RefSeq" id="WP_145198380.1">
    <property type="nucleotide sequence ID" value="NZ_CP036434.1"/>
</dbReference>
<dbReference type="AlphaFoldDB" id="A0A518ETH5"/>
<dbReference type="EC" id="3.4.16.4" evidence="4"/>
<feature type="compositionally biased region" description="Basic and acidic residues" evidence="3">
    <location>
        <begin position="74"/>
        <end position="84"/>
    </location>
</feature>
<dbReference type="Gene3D" id="3.50.80.20">
    <property type="entry name" value="D-Ala-D-Ala carboxypeptidase C, peptidase S13"/>
    <property type="match status" value="1"/>
</dbReference>
<sequence>MGVVNRTHRSWHRRPALLVVAGLVAILLLVSLFGGGQGTKEEESDAQGSVAAAERTGSGDPAGGPSTSDGGLDLDLRPVQDYRPGDSAPGDAPAGSAVTERARTEMTASPPAPKEPAASEDAAALQSEVERIIANSVAKAEEESKGNANGGNCAVAVMAIDVESGKVLVRRQADMPLIPASNLKLLTVAAALAGLGPEGRFTTNFEAVGEVHDGVLEGDLVVRAGGDPLYQRNGFGRIDRWLDPLAEDLKKAGIQRVAGALVLDEGTWLEPGPGPEWPAPSEFWKDYCALAAGFTVNGGSFRATVTPRPESGKVDVVLAPKHHGLKRRGSVKLGSRNAVNVGANASGVTVKGTIPASVSVLVSEFAAPDPVDLFGHAFVGGLADRGLAIEGGFVRTHGFEKNGPVVHSIRTPITDVFAPILEDSHNAIADQLFLSLGAQIEGAGTRQAASKAVKDALEKIGVAGRELVQVDGSGLSKANRTTAIQLVALVAAVVKTGGATAQAFLDALPVAGESGTLSKRMSGTPAEGRVRAKTGWVSGASSLSGVAQTQGGRLIVFSILVGYPRIGGLNPTVWKPMQDEICVALVGWNPAEVR</sequence>
<keyword evidence="4" id="KW-0645">Protease</keyword>
<dbReference type="InterPro" id="IPR012338">
    <property type="entry name" value="Beta-lactam/transpept-like"/>
</dbReference>
<gene>
    <name evidence="4" type="primary">dacC</name>
    <name evidence="4" type="ORF">Poly30_29150</name>
</gene>
<dbReference type="Proteomes" id="UP000320390">
    <property type="component" value="Chromosome"/>
</dbReference>
<dbReference type="EMBL" id="CP036434">
    <property type="protein sequence ID" value="QDV07391.1"/>
    <property type="molecule type" value="Genomic_DNA"/>
</dbReference>
<dbReference type="OrthoDB" id="9802627at2"/>
<evidence type="ECO:0000256" key="3">
    <source>
        <dbReference type="SAM" id="MobiDB-lite"/>
    </source>
</evidence>
<proteinExistence type="inferred from homology"/>
<evidence type="ECO:0000313" key="4">
    <source>
        <dbReference type="EMBL" id="QDV07391.1"/>
    </source>
</evidence>
<dbReference type="Gene3D" id="3.40.710.10">
    <property type="entry name" value="DD-peptidase/beta-lactamase superfamily"/>
    <property type="match status" value="2"/>
</dbReference>
<keyword evidence="4" id="KW-0121">Carboxypeptidase</keyword>
<dbReference type="GO" id="GO:0009002">
    <property type="term" value="F:serine-type D-Ala-D-Ala carboxypeptidase activity"/>
    <property type="evidence" value="ECO:0007669"/>
    <property type="project" value="UniProtKB-EC"/>
</dbReference>
<dbReference type="PANTHER" id="PTHR30023:SF0">
    <property type="entry name" value="PENICILLIN-SENSITIVE CARBOXYPEPTIDASE A"/>
    <property type="match status" value="1"/>
</dbReference>
<dbReference type="SUPFAM" id="SSF56601">
    <property type="entry name" value="beta-lactamase/transpeptidase-like"/>
    <property type="match status" value="1"/>
</dbReference>
<reference evidence="4 5" key="1">
    <citation type="submission" date="2019-02" db="EMBL/GenBank/DDBJ databases">
        <title>Deep-cultivation of Planctomycetes and their phenomic and genomic characterization uncovers novel biology.</title>
        <authorList>
            <person name="Wiegand S."/>
            <person name="Jogler M."/>
            <person name="Boedeker C."/>
            <person name="Pinto D."/>
            <person name="Vollmers J."/>
            <person name="Rivas-Marin E."/>
            <person name="Kohn T."/>
            <person name="Peeters S.H."/>
            <person name="Heuer A."/>
            <person name="Rast P."/>
            <person name="Oberbeckmann S."/>
            <person name="Bunk B."/>
            <person name="Jeske O."/>
            <person name="Meyerdierks A."/>
            <person name="Storesund J.E."/>
            <person name="Kallscheuer N."/>
            <person name="Luecker S."/>
            <person name="Lage O.M."/>
            <person name="Pohl T."/>
            <person name="Merkel B.J."/>
            <person name="Hornburger P."/>
            <person name="Mueller R.-W."/>
            <person name="Bruemmer F."/>
            <person name="Labrenz M."/>
            <person name="Spormann A.M."/>
            <person name="Op den Camp H."/>
            <person name="Overmann J."/>
            <person name="Amann R."/>
            <person name="Jetten M.S.M."/>
            <person name="Mascher T."/>
            <person name="Medema M.H."/>
            <person name="Devos D.P."/>
            <person name="Kaster A.-K."/>
            <person name="Ovreas L."/>
            <person name="Rohde M."/>
            <person name="Galperin M.Y."/>
            <person name="Jogler C."/>
        </authorList>
    </citation>
    <scope>NUCLEOTIDE SEQUENCE [LARGE SCALE GENOMIC DNA]</scope>
    <source>
        <strain evidence="4 5">Poly30</strain>
    </source>
</reference>
<feature type="compositionally biased region" description="Low complexity" evidence="3">
    <location>
        <begin position="115"/>
        <end position="124"/>
    </location>
</feature>
<dbReference type="NCBIfam" id="TIGR00666">
    <property type="entry name" value="PBP4"/>
    <property type="match status" value="1"/>
</dbReference>
<keyword evidence="5" id="KW-1185">Reference proteome</keyword>
<dbReference type="PANTHER" id="PTHR30023">
    <property type="entry name" value="D-ALANYL-D-ALANINE CARBOXYPEPTIDASE"/>
    <property type="match status" value="1"/>
</dbReference>
<name>A0A518ETH5_9BACT</name>
<dbReference type="InterPro" id="IPR000667">
    <property type="entry name" value="Peptidase_S13"/>
</dbReference>
<accession>A0A518ETH5</accession>
<keyword evidence="2 4" id="KW-0378">Hydrolase</keyword>
<evidence type="ECO:0000313" key="5">
    <source>
        <dbReference type="Proteomes" id="UP000320390"/>
    </source>
</evidence>
<protein>
    <submittedName>
        <fullName evidence="4">D-alanyl-D-alanine carboxypeptidase DacC</fullName>
        <ecNumber evidence="4">3.4.16.4</ecNumber>
    </submittedName>
</protein>
<evidence type="ECO:0000256" key="1">
    <source>
        <dbReference type="ARBA" id="ARBA00006096"/>
    </source>
</evidence>
<dbReference type="GO" id="GO:0000270">
    <property type="term" value="P:peptidoglycan metabolic process"/>
    <property type="evidence" value="ECO:0007669"/>
    <property type="project" value="TreeGrafter"/>
</dbReference>